<dbReference type="EMBL" id="LGRX02034043">
    <property type="protein sequence ID" value="KAK3239036.1"/>
    <property type="molecule type" value="Genomic_DNA"/>
</dbReference>
<gene>
    <name evidence="1" type="ORF">CYMTET_51006</name>
</gene>
<reference evidence="1 2" key="1">
    <citation type="journal article" date="2015" name="Genome Biol. Evol.">
        <title>Comparative Genomics of a Bacterivorous Green Alga Reveals Evolutionary Causalities and Consequences of Phago-Mixotrophic Mode of Nutrition.</title>
        <authorList>
            <person name="Burns J.A."/>
            <person name="Paasch A."/>
            <person name="Narechania A."/>
            <person name="Kim E."/>
        </authorList>
    </citation>
    <scope>NUCLEOTIDE SEQUENCE [LARGE SCALE GENOMIC DNA]</scope>
    <source>
        <strain evidence="1 2">PLY_AMNH</strain>
    </source>
</reference>
<proteinExistence type="predicted"/>
<protein>
    <submittedName>
        <fullName evidence="1">Uncharacterized protein</fullName>
    </submittedName>
</protein>
<evidence type="ECO:0000313" key="2">
    <source>
        <dbReference type="Proteomes" id="UP001190700"/>
    </source>
</evidence>
<name>A0AAE0BLZ6_9CHLO</name>
<evidence type="ECO:0000313" key="1">
    <source>
        <dbReference type="EMBL" id="KAK3239036.1"/>
    </source>
</evidence>
<dbReference type="AlphaFoldDB" id="A0AAE0BLZ6"/>
<sequence length="211" mass="22020">MAASPLDPAIEAVRAAYTAPYVLPAVNAAAEFWDSIATGRIGRAKFLDATALLFFALTAGGPKFLLAFRLPRSSSGRGSSGSNSRGSRPCYLTAAATAGETASGTCGGPDCDQGANACAGCVTRRGVSSGSCGSCGSTRFGAHPLQTVRPARMSLLVHLCPELEAEDPETLVGPRATLELLKARVFRLKKTLTEWQNFMALVDPAFVTTDF</sequence>
<organism evidence="1 2">
    <name type="scientific">Cymbomonas tetramitiformis</name>
    <dbReference type="NCBI Taxonomy" id="36881"/>
    <lineage>
        <taxon>Eukaryota</taxon>
        <taxon>Viridiplantae</taxon>
        <taxon>Chlorophyta</taxon>
        <taxon>Pyramimonadophyceae</taxon>
        <taxon>Pyramimonadales</taxon>
        <taxon>Pyramimonadaceae</taxon>
        <taxon>Cymbomonas</taxon>
    </lineage>
</organism>
<accession>A0AAE0BLZ6</accession>
<dbReference type="Proteomes" id="UP001190700">
    <property type="component" value="Unassembled WGS sequence"/>
</dbReference>
<comment type="caution">
    <text evidence="1">The sequence shown here is derived from an EMBL/GenBank/DDBJ whole genome shotgun (WGS) entry which is preliminary data.</text>
</comment>
<keyword evidence="2" id="KW-1185">Reference proteome</keyword>